<reference evidence="1" key="1">
    <citation type="journal article" date="2009" name="J. Microbiol.">
        <title>Cloning and molecular characterization of a novel rolling-circle replicating plasmid, pK1S-1, from Bacillus thuringiensis subsp. kurstaki K1.</title>
        <authorList>
            <person name="Li M.S."/>
            <person name="Roh J.Y."/>
            <person name="Tao X."/>
            <person name="Yu Z.N."/>
            <person name="Liu Z.D."/>
            <person name="Liu Q."/>
            <person name="Xu H.G."/>
            <person name="Shim H.J."/>
            <person name="Kim Y.S."/>
            <person name="Wang Y."/>
            <person name="Choi J.Y."/>
            <person name="Je Y.H."/>
        </authorList>
    </citation>
    <scope>NUCLEOTIDE SEQUENCE</scope>
    <source>
        <strain evidence="1">K1</strain>
        <plasmid evidence="1">pK1S1</plasmid>
    </source>
</reference>
<organism evidence="1">
    <name type="scientific">Bacillus thuringiensis</name>
    <dbReference type="NCBI Taxonomy" id="1428"/>
    <lineage>
        <taxon>Bacteria</taxon>
        <taxon>Bacillati</taxon>
        <taxon>Bacillota</taxon>
        <taxon>Bacilli</taxon>
        <taxon>Bacillales</taxon>
        <taxon>Bacillaceae</taxon>
        <taxon>Bacillus</taxon>
        <taxon>Bacillus cereus group</taxon>
    </lineage>
</organism>
<dbReference type="AlphaFoldDB" id="A3FMA5"/>
<proteinExistence type="predicted"/>
<evidence type="ECO:0000313" key="1">
    <source>
        <dbReference type="EMBL" id="ABN50353.1"/>
    </source>
</evidence>
<sequence>MNSTTVSNYVRMTALGVRVRPPKEIPVVVEKERLEDEDKLVLQELLERTQGKKDFITLDREFNTHGTGPSPKGIGRIRSGHVRQMYHPLGSSSKHIVLGTPTGEGAPQGLRGWGVRWMGSRGKVPLVGCGAKPLAFVTLWRDLAKPTRSRRAHTKCNLV</sequence>
<name>A3FMA5_BACTU</name>
<accession>A3FMA5</accession>
<dbReference type="EMBL" id="EF406356">
    <property type="protein sequence ID" value="ABN50353.1"/>
    <property type="molecule type" value="Genomic_DNA"/>
</dbReference>
<keyword evidence="1" id="KW-0614">Plasmid</keyword>
<protein>
    <submittedName>
        <fullName evidence="1">Uncharacterized protein</fullName>
    </submittedName>
</protein>
<geneLocation type="plasmid" evidence="1">
    <name>pK1S1</name>
</geneLocation>